<keyword evidence="3" id="KW-0378">Hydrolase</keyword>
<reference evidence="7" key="1">
    <citation type="journal article" date="2020" name="Stud. Mycol.">
        <title>101 Dothideomycetes genomes: a test case for predicting lifestyles and emergence of pathogens.</title>
        <authorList>
            <person name="Haridas S."/>
            <person name="Albert R."/>
            <person name="Binder M."/>
            <person name="Bloem J."/>
            <person name="Labutti K."/>
            <person name="Salamov A."/>
            <person name="Andreopoulos B."/>
            <person name="Baker S."/>
            <person name="Barry K."/>
            <person name="Bills G."/>
            <person name="Bluhm B."/>
            <person name="Cannon C."/>
            <person name="Castanera R."/>
            <person name="Culley D."/>
            <person name="Daum C."/>
            <person name="Ezra D."/>
            <person name="Gonzalez J."/>
            <person name="Henrissat B."/>
            <person name="Kuo A."/>
            <person name="Liang C."/>
            <person name="Lipzen A."/>
            <person name="Lutzoni F."/>
            <person name="Magnuson J."/>
            <person name="Mondo S."/>
            <person name="Nolan M."/>
            <person name="Ohm R."/>
            <person name="Pangilinan J."/>
            <person name="Park H.-J."/>
            <person name="Ramirez L."/>
            <person name="Alfaro M."/>
            <person name="Sun H."/>
            <person name="Tritt A."/>
            <person name="Yoshinaga Y."/>
            <person name="Zwiers L.-H."/>
            <person name="Turgeon B."/>
            <person name="Goodwin S."/>
            <person name="Spatafora J."/>
            <person name="Crous P."/>
            <person name="Grigoriev I."/>
        </authorList>
    </citation>
    <scope>NUCLEOTIDE SEQUENCE</scope>
    <source>
        <strain evidence="7">SCOH1-5</strain>
    </source>
</reference>
<name>A0A6A6FD48_9PEZI</name>
<accession>A0A6A6FD48</accession>
<dbReference type="SUPFAM" id="SSF64167">
    <property type="entry name" value="SurE-like"/>
    <property type="match status" value="1"/>
</dbReference>
<feature type="region of interest" description="Disordered" evidence="4">
    <location>
        <begin position="59"/>
        <end position="90"/>
    </location>
</feature>
<proteinExistence type="inferred from homology"/>
<keyword evidence="8" id="KW-1185">Reference proteome</keyword>
<dbReference type="InterPro" id="IPR002828">
    <property type="entry name" value="SurE-like_Pase/nucleotidase"/>
</dbReference>
<dbReference type="GO" id="GO:0008252">
    <property type="term" value="F:nucleotidase activity"/>
    <property type="evidence" value="ECO:0007669"/>
    <property type="project" value="InterPro"/>
</dbReference>
<sequence length="308" mass="32939">MRRLSKAFLLPLLPLLISYTNAINILQSNDDGWAERNIRSAFTALTAAGFASIISAPAENQSGTSSRDAEPEDLGSQGCQFQSCPPNSPAIGRNASEPRFNYVNSFPVTSTRYGIQVLSQEFFGGPPDLAVTGPNVGSNLGIVTRISGTVGAAVEAIKLGIPAIAFSGSSGRQTAWDVEDVEDYVRVYAALVVNVTEALTGSGKRPFLPEGAWLNVNFPRVDDECQAPEDFKFVLSRIYPKAPFVGKDDVETCGSRTLPVERKVVNTAGCYVSISVGEENKTTAGPRAQAFVLERLRPFLSCLPSAAI</sequence>
<dbReference type="PANTHER" id="PTHR30457">
    <property type="entry name" value="5'-NUCLEOTIDASE SURE"/>
    <property type="match status" value="1"/>
</dbReference>
<organism evidence="7 8">
    <name type="scientific">Cercospora zeae-maydis SCOH1-5</name>
    <dbReference type="NCBI Taxonomy" id="717836"/>
    <lineage>
        <taxon>Eukaryota</taxon>
        <taxon>Fungi</taxon>
        <taxon>Dikarya</taxon>
        <taxon>Ascomycota</taxon>
        <taxon>Pezizomycotina</taxon>
        <taxon>Dothideomycetes</taxon>
        <taxon>Dothideomycetidae</taxon>
        <taxon>Mycosphaerellales</taxon>
        <taxon>Mycosphaerellaceae</taxon>
        <taxon>Cercospora</taxon>
    </lineage>
</organism>
<evidence type="ECO:0000256" key="1">
    <source>
        <dbReference type="ARBA" id="ARBA00011062"/>
    </source>
</evidence>
<comment type="similarity">
    <text evidence="1">Belongs to the SurE nucleotidase family.</text>
</comment>
<evidence type="ECO:0000313" key="8">
    <source>
        <dbReference type="Proteomes" id="UP000799539"/>
    </source>
</evidence>
<feature type="signal peptide" evidence="5">
    <location>
        <begin position="1"/>
        <end position="22"/>
    </location>
</feature>
<evidence type="ECO:0000256" key="4">
    <source>
        <dbReference type="SAM" id="MobiDB-lite"/>
    </source>
</evidence>
<feature type="domain" description="Survival protein SurE-like phosphatase/nucleotidase" evidence="6">
    <location>
        <begin position="25"/>
        <end position="224"/>
    </location>
</feature>
<evidence type="ECO:0000256" key="5">
    <source>
        <dbReference type="SAM" id="SignalP"/>
    </source>
</evidence>
<evidence type="ECO:0000259" key="6">
    <source>
        <dbReference type="Pfam" id="PF01975"/>
    </source>
</evidence>
<gene>
    <name evidence="7" type="ORF">CERZMDRAFT_43394</name>
</gene>
<dbReference type="InterPro" id="IPR036523">
    <property type="entry name" value="SurE-like_sf"/>
</dbReference>
<evidence type="ECO:0000256" key="2">
    <source>
        <dbReference type="ARBA" id="ARBA00022723"/>
    </source>
</evidence>
<dbReference type="PANTHER" id="PTHR30457:SF0">
    <property type="entry name" value="PHOSPHATASE, PUTATIVE (AFU_ORTHOLOGUE AFUA_4G01070)-RELATED"/>
    <property type="match status" value="1"/>
</dbReference>
<protein>
    <recommendedName>
        <fullName evidence="6">Survival protein SurE-like phosphatase/nucleotidase domain-containing protein</fullName>
    </recommendedName>
</protein>
<dbReference type="Gene3D" id="3.40.1210.10">
    <property type="entry name" value="Survival protein SurE-like phosphatase/nucleotidase"/>
    <property type="match status" value="1"/>
</dbReference>
<keyword evidence="2" id="KW-0479">Metal-binding</keyword>
<dbReference type="GO" id="GO:0046872">
    <property type="term" value="F:metal ion binding"/>
    <property type="evidence" value="ECO:0007669"/>
    <property type="project" value="UniProtKB-KW"/>
</dbReference>
<evidence type="ECO:0000313" key="7">
    <source>
        <dbReference type="EMBL" id="KAF2211342.1"/>
    </source>
</evidence>
<evidence type="ECO:0000256" key="3">
    <source>
        <dbReference type="ARBA" id="ARBA00022801"/>
    </source>
</evidence>
<dbReference type="EMBL" id="ML992677">
    <property type="protein sequence ID" value="KAF2211342.1"/>
    <property type="molecule type" value="Genomic_DNA"/>
</dbReference>
<dbReference type="AlphaFoldDB" id="A0A6A6FD48"/>
<dbReference type="Pfam" id="PF01975">
    <property type="entry name" value="SurE"/>
    <property type="match status" value="1"/>
</dbReference>
<keyword evidence="5" id="KW-0732">Signal</keyword>
<dbReference type="InterPro" id="IPR030048">
    <property type="entry name" value="SurE"/>
</dbReference>
<feature type="chain" id="PRO_5025391456" description="Survival protein SurE-like phosphatase/nucleotidase domain-containing protein" evidence="5">
    <location>
        <begin position="23"/>
        <end position="308"/>
    </location>
</feature>
<dbReference type="OrthoDB" id="4018688at2759"/>
<dbReference type="Proteomes" id="UP000799539">
    <property type="component" value="Unassembled WGS sequence"/>
</dbReference>